<evidence type="ECO:0000313" key="1">
    <source>
        <dbReference type="EMBL" id="QSB38418.1"/>
    </source>
</evidence>
<sequence>MKMHHRTGVYAAYKIIKSAQIWSKDGFGQANFHTEIYGGGNDCKNEITLHFEWDGEIEERSVNIWPGERDVLYICPWYGNPERLWSLVLFQGTSKHLTLTGCSNFEPTEEDIEHKKYVKFLIDEMTRQRISFSVPFPASRASVAIPQMRKKTFWSRFLWWQA</sequence>
<name>A0ABX7JW67_9PSED</name>
<reference evidence="1 2" key="1">
    <citation type="submission" date="2021-02" db="EMBL/GenBank/DDBJ databases">
        <title>Genomic and phenotypic characterization of Pseudomonas hygromyciniae, a novel bacterial species discovered from a commercially purchased antibiotic vial.</title>
        <authorList>
            <person name="Turner T.L."/>
            <person name="Mitra S.D."/>
            <person name="Kochan T.J."/>
            <person name="Pincus N.B."/>
            <person name="Lebrun-Corbin M."/>
            <person name="Cheung B."/>
            <person name="Gatesy S.W."/>
            <person name="Afzal T."/>
            <person name="Ozer E.A."/>
            <person name="Hauser A.R."/>
        </authorList>
    </citation>
    <scope>NUCLEOTIDE SEQUENCE [LARGE SCALE GENOMIC DNA]</scope>
    <source>
        <strain evidence="1 2">SDM007</strain>
    </source>
</reference>
<accession>A0ABX7JW67</accession>
<evidence type="ECO:0000313" key="2">
    <source>
        <dbReference type="Proteomes" id="UP000663249"/>
    </source>
</evidence>
<dbReference type="RefSeq" id="WP_205477939.1">
    <property type="nucleotide sequence ID" value="NZ_CP070506.1"/>
</dbReference>
<protein>
    <submittedName>
        <fullName evidence="1">Uncharacterized protein</fullName>
    </submittedName>
</protein>
<keyword evidence="2" id="KW-1185">Reference proteome</keyword>
<proteinExistence type="predicted"/>
<dbReference type="EMBL" id="CP070506">
    <property type="protein sequence ID" value="QSB38418.1"/>
    <property type="molecule type" value="Genomic_DNA"/>
</dbReference>
<dbReference type="Proteomes" id="UP000663249">
    <property type="component" value="Chromosome"/>
</dbReference>
<organism evidence="1 2">
    <name type="scientific">Pseudomonas hygromyciniae</name>
    <dbReference type="NCBI Taxonomy" id="2812000"/>
    <lineage>
        <taxon>Bacteria</taxon>
        <taxon>Pseudomonadati</taxon>
        <taxon>Pseudomonadota</taxon>
        <taxon>Gammaproteobacteria</taxon>
        <taxon>Pseudomonadales</taxon>
        <taxon>Pseudomonadaceae</taxon>
        <taxon>Pseudomonas</taxon>
    </lineage>
</organism>
<gene>
    <name evidence="1" type="ORF">JTY93_19400</name>
</gene>